<evidence type="ECO:0000313" key="10">
    <source>
        <dbReference type="Proteomes" id="UP000199345"/>
    </source>
</evidence>
<evidence type="ECO:0000256" key="6">
    <source>
        <dbReference type="ARBA" id="ARBA00022932"/>
    </source>
</evidence>
<evidence type="ECO:0000259" key="8">
    <source>
        <dbReference type="Pfam" id="PF09115"/>
    </source>
</evidence>
<dbReference type="GO" id="GO:0008408">
    <property type="term" value="F:3'-5' exonuclease activity"/>
    <property type="evidence" value="ECO:0007669"/>
    <property type="project" value="InterPro"/>
</dbReference>
<dbReference type="OrthoDB" id="9811073at2"/>
<dbReference type="GO" id="GO:0003677">
    <property type="term" value="F:DNA binding"/>
    <property type="evidence" value="ECO:0007669"/>
    <property type="project" value="InterPro"/>
</dbReference>
<dbReference type="SUPFAM" id="SSF52540">
    <property type="entry name" value="P-loop containing nucleoside triphosphate hydrolases"/>
    <property type="match status" value="1"/>
</dbReference>
<dbReference type="InterPro" id="IPR015199">
    <property type="entry name" value="DNA_pol_III_delta_C"/>
</dbReference>
<evidence type="ECO:0000256" key="1">
    <source>
        <dbReference type="ARBA" id="ARBA00012417"/>
    </source>
</evidence>
<dbReference type="InterPro" id="IPR027417">
    <property type="entry name" value="P-loop_NTPase"/>
</dbReference>
<sequence length="376" mass="42969">MNLLPVWQQDIWKTLTHDGALRSHAWLLKGRRGIGKYRFANLLAKSLLCARADPQRIACGQCASCNWFEQHTHPNYKLITPDAMSLAMVQNNRAGVEGHSAETRLQTAGERKTKPRVGQQISIDQIRDLDDFVYLTGHQAGYKIVLIYPAETMNTPAANALLKKLEEPPENTLFILVTHQSQRLLPTVRSRCLQVAMPAPDTETAVQWLLQRWPQQADAQKSTEPQRLNKQQDAHRLLALSGFSPFAALPLLDTMEQHRQFIDAVSTHGRFDPLTLAEAMQKQELTVTIDWLQKWCYDLAAFHAAERVRYHPFLEARIQSQCQRINLRACLSFLQFLNARQSLSRHPVNERLFLEEIFIQYGRLLASGSAVPEFEE</sequence>
<dbReference type="GO" id="GO:0003887">
    <property type="term" value="F:DNA-directed DNA polymerase activity"/>
    <property type="evidence" value="ECO:0007669"/>
    <property type="project" value="UniProtKB-KW"/>
</dbReference>
<keyword evidence="6" id="KW-0239">DNA-directed DNA polymerase</keyword>
<accession>A0A1H9Y7C2</accession>
<dbReference type="AlphaFoldDB" id="A0A1H9Y7C2"/>
<dbReference type="EMBL" id="FOIA01000001">
    <property type="protein sequence ID" value="SES64818.1"/>
    <property type="molecule type" value="Genomic_DNA"/>
</dbReference>
<organism evidence="9 10">
    <name type="scientific">Nitrosomonas marina</name>
    <dbReference type="NCBI Taxonomy" id="917"/>
    <lineage>
        <taxon>Bacteria</taxon>
        <taxon>Pseudomonadati</taxon>
        <taxon>Pseudomonadota</taxon>
        <taxon>Betaproteobacteria</taxon>
        <taxon>Nitrosomonadales</taxon>
        <taxon>Nitrosomonadaceae</taxon>
        <taxon>Nitrosomonas</taxon>
    </lineage>
</organism>
<feature type="domain" description="DNA polymerase III delta subunit C-terminal" evidence="8">
    <location>
        <begin position="255"/>
        <end position="360"/>
    </location>
</feature>
<protein>
    <recommendedName>
        <fullName evidence="2">DNA polymerase III subunit delta'</fullName>
        <ecNumber evidence="1">2.7.7.7</ecNumber>
    </recommendedName>
</protein>
<dbReference type="InterPro" id="IPR004622">
    <property type="entry name" value="DNA_pol_HolB"/>
</dbReference>
<dbReference type="Proteomes" id="UP000199345">
    <property type="component" value="Unassembled WGS sequence"/>
</dbReference>
<proteinExistence type="predicted"/>
<keyword evidence="4" id="KW-0548">Nucleotidyltransferase</keyword>
<dbReference type="InterPro" id="IPR050238">
    <property type="entry name" value="DNA_Rep/Repair_Clamp_Loader"/>
</dbReference>
<dbReference type="Gene3D" id="3.40.50.300">
    <property type="entry name" value="P-loop containing nucleotide triphosphate hydrolases"/>
    <property type="match status" value="1"/>
</dbReference>
<reference evidence="10" key="1">
    <citation type="submission" date="2016-10" db="EMBL/GenBank/DDBJ databases">
        <authorList>
            <person name="Varghese N."/>
            <person name="Submissions S."/>
        </authorList>
    </citation>
    <scope>NUCLEOTIDE SEQUENCE [LARGE SCALE GENOMIC DNA]</scope>
    <source>
        <strain evidence="10">Nm71</strain>
    </source>
</reference>
<evidence type="ECO:0000313" key="9">
    <source>
        <dbReference type="EMBL" id="SES64818.1"/>
    </source>
</evidence>
<evidence type="ECO:0000256" key="7">
    <source>
        <dbReference type="ARBA" id="ARBA00049244"/>
    </source>
</evidence>
<name>A0A1H9Y7C2_9PROT</name>
<dbReference type="PANTHER" id="PTHR11669:SF8">
    <property type="entry name" value="DNA POLYMERASE III SUBUNIT DELTA"/>
    <property type="match status" value="1"/>
</dbReference>
<keyword evidence="3" id="KW-0808">Transferase</keyword>
<dbReference type="Pfam" id="PF09115">
    <property type="entry name" value="DNApol3-delta_C"/>
    <property type="match status" value="1"/>
</dbReference>
<dbReference type="GO" id="GO:0006261">
    <property type="term" value="P:DNA-templated DNA replication"/>
    <property type="evidence" value="ECO:0007669"/>
    <property type="project" value="TreeGrafter"/>
</dbReference>
<dbReference type="NCBIfam" id="TIGR00678">
    <property type="entry name" value="holB"/>
    <property type="match status" value="1"/>
</dbReference>
<dbReference type="GO" id="GO:0009360">
    <property type="term" value="C:DNA polymerase III complex"/>
    <property type="evidence" value="ECO:0007669"/>
    <property type="project" value="InterPro"/>
</dbReference>
<evidence type="ECO:0000256" key="5">
    <source>
        <dbReference type="ARBA" id="ARBA00022705"/>
    </source>
</evidence>
<keyword evidence="10" id="KW-1185">Reference proteome</keyword>
<evidence type="ECO:0000256" key="4">
    <source>
        <dbReference type="ARBA" id="ARBA00022695"/>
    </source>
</evidence>
<keyword evidence="5" id="KW-0235">DNA replication</keyword>
<dbReference type="RefSeq" id="WP_090655072.1">
    <property type="nucleotide sequence ID" value="NZ_FOIA01000001.1"/>
</dbReference>
<dbReference type="EC" id="2.7.7.7" evidence="1"/>
<comment type="catalytic activity">
    <reaction evidence="7">
        <text>DNA(n) + a 2'-deoxyribonucleoside 5'-triphosphate = DNA(n+1) + diphosphate</text>
        <dbReference type="Rhea" id="RHEA:22508"/>
        <dbReference type="Rhea" id="RHEA-COMP:17339"/>
        <dbReference type="Rhea" id="RHEA-COMP:17340"/>
        <dbReference type="ChEBI" id="CHEBI:33019"/>
        <dbReference type="ChEBI" id="CHEBI:61560"/>
        <dbReference type="ChEBI" id="CHEBI:173112"/>
        <dbReference type="EC" id="2.7.7.7"/>
    </reaction>
</comment>
<dbReference type="Pfam" id="PF13177">
    <property type="entry name" value="DNA_pol3_delta2"/>
    <property type="match status" value="1"/>
</dbReference>
<gene>
    <name evidence="9" type="ORF">SAMN05216326_101122</name>
</gene>
<evidence type="ECO:0000256" key="2">
    <source>
        <dbReference type="ARBA" id="ARBA00014363"/>
    </source>
</evidence>
<dbReference type="PANTHER" id="PTHR11669">
    <property type="entry name" value="REPLICATION FACTOR C / DNA POLYMERASE III GAMMA-TAU SUBUNIT"/>
    <property type="match status" value="1"/>
</dbReference>
<evidence type="ECO:0000256" key="3">
    <source>
        <dbReference type="ARBA" id="ARBA00022679"/>
    </source>
</evidence>